<organism evidence="1 2">
    <name type="scientific">Decorospora gaudefroyi</name>
    <dbReference type="NCBI Taxonomy" id="184978"/>
    <lineage>
        <taxon>Eukaryota</taxon>
        <taxon>Fungi</taxon>
        <taxon>Dikarya</taxon>
        <taxon>Ascomycota</taxon>
        <taxon>Pezizomycotina</taxon>
        <taxon>Dothideomycetes</taxon>
        <taxon>Pleosporomycetidae</taxon>
        <taxon>Pleosporales</taxon>
        <taxon>Pleosporineae</taxon>
        <taxon>Pleosporaceae</taxon>
        <taxon>Decorospora</taxon>
    </lineage>
</organism>
<protein>
    <submittedName>
        <fullName evidence="1">Uncharacterized protein</fullName>
    </submittedName>
</protein>
<feature type="non-terminal residue" evidence="1">
    <location>
        <position position="106"/>
    </location>
</feature>
<gene>
    <name evidence="1" type="ORF">BDW02DRAFT_457345</name>
</gene>
<proteinExistence type="predicted"/>
<dbReference type="EMBL" id="ML975364">
    <property type="protein sequence ID" value="KAF1831440.1"/>
    <property type="molecule type" value="Genomic_DNA"/>
</dbReference>
<evidence type="ECO:0000313" key="1">
    <source>
        <dbReference type="EMBL" id="KAF1831440.1"/>
    </source>
</evidence>
<accession>A0A6A5K538</accession>
<feature type="non-terminal residue" evidence="1">
    <location>
        <position position="1"/>
    </location>
</feature>
<dbReference type="OrthoDB" id="3766216at2759"/>
<dbReference type="Proteomes" id="UP000800040">
    <property type="component" value="Unassembled WGS sequence"/>
</dbReference>
<sequence>SISTALSKYTALHSINPQQANLLLASLKSHLRTQPVSELDVQNIWRSFSNATDWFEWLDALLYSIVKFDVLDCQPAGGYIELFIETEMLAYDEEGVARVVEMFEEN</sequence>
<evidence type="ECO:0000313" key="2">
    <source>
        <dbReference type="Proteomes" id="UP000800040"/>
    </source>
</evidence>
<keyword evidence="2" id="KW-1185">Reference proteome</keyword>
<name>A0A6A5K538_9PLEO</name>
<reference evidence="1" key="1">
    <citation type="submission" date="2020-01" db="EMBL/GenBank/DDBJ databases">
        <authorList>
            <consortium name="DOE Joint Genome Institute"/>
            <person name="Haridas S."/>
            <person name="Albert R."/>
            <person name="Binder M."/>
            <person name="Bloem J."/>
            <person name="Labutti K."/>
            <person name="Salamov A."/>
            <person name="Andreopoulos B."/>
            <person name="Baker S.E."/>
            <person name="Barry K."/>
            <person name="Bills G."/>
            <person name="Bluhm B.H."/>
            <person name="Cannon C."/>
            <person name="Castanera R."/>
            <person name="Culley D.E."/>
            <person name="Daum C."/>
            <person name="Ezra D."/>
            <person name="Gonzalez J.B."/>
            <person name="Henrissat B."/>
            <person name="Kuo A."/>
            <person name="Liang C."/>
            <person name="Lipzen A."/>
            <person name="Lutzoni F."/>
            <person name="Magnuson J."/>
            <person name="Mondo S."/>
            <person name="Nolan M."/>
            <person name="Ohm R."/>
            <person name="Pangilinan J."/>
            <person name="Park H.-J."/>
            <person name="Ramirez L."/>
            <person name="Alfaro M."/>
            <person name="Sun H."/>
            <person name="Tritt A."/>
            <person name="Yoshinaga Y."/>
            <person name="Zwiers L.-H."/>
            <person name="Turgeon B.G."/>
            <person name="Goodwin S.B."/>
            <person name="Spatafora J.W."/>
            <person name="Crous P.W."/>
            <person name="Grigoriev I.V."/>
        </authorList>
    </citation>
    <scope>NUCLEOTIDE SEQUENCE</scope>
    <source>
        <strain evidence="1">P77</strain>
    </source>
</reference>
<dbReference type="AlphaFoldDB" id="A0A6A5K538"/>